<dbReference type="EMBL" id="CM055094">
    <property type="protein sequence ID" value="KAJ7562345.1"/>
    <property type="molecule type" value="Genomic_DNA"/>
</dbReference>
<organism evidence="1 2">
    <name type="scientific">Diphasiastrum complanatum</name>
    <name type="common">Issler's clubmoss</name>
    <name type="synonym">Lycopodium complanatum</name>
    <dbReference type="NCBI Taxonomy" id="34168"/>
    <lineage>
        <taxon>Eukaryota</taxon>
        <taxon>Viridiplantae</taxon>
        <taxon>Streptophyta</taxon>
        <taxon>Embryophyta</taxon>
        <taxon>Tracheophyta</taxon>
        <taxon>Lycopodiopsida</taxon>
        <taxon>Lycopodiales</taxon>
        <taxon>Lycopodiaceae</taxon>
        <taxon>Lycopodioideae</taxon>
        <taxon>Diphasiastrum</taxon>
    </lineage>
</organism>
<accession>A0ACC2E7L0</accession>
<evidence type="ECO:0000313" key="1">
    <source>
        <dbReference type="EMBL" id="KAJ7562345.1"/>
    </source>
</evidence>
<evidence type="ECO:0000313" key="2">
    <source>
        <dbReference type="Proteomes" id="UP001162992"/>
    </source>
</evidence>
<proteinExistence type="predicted"/>
<reference evidence="2" key="1">
    <citation type="journal article" date="2024" name="Proc. Natl. Acad. Sci. U.S.A.">
        <title>Extraordinary preservation of gene collinearity over three hundred million years revealed in homosporous lycophytes.</title>
        <authorList>
            <person name="Li C."/>
            <person name="Wickell D."/>
            <person name="Kuo L.Y."/>
            <person name="Chen X."/>
            <person name="Nie B."/>
            <person name="Liao X."/>
            <person name="Peng D."/>
            <person name="Ji J."/>
            <person name="Jenkins J."/>
            <person name="Williams M."/>
            <person name="Shu S."/>
            <person name="Plott C."/>
            <person name="Barry K."/>
            <person name="Rajasekar S."/>
            <person name="Grimwood J."/>
            <person name="Han X."/>
            <person name="Sun S."/>
            <person name="Hou Z."/>
            <person name="He W."/>
            <person name="Dai G."/>
            <person name="Sun C."/>
            <person name="Schmutz J."/>
            <person name="Leebens-Mack J.H."/>
            <person name="Li F.W."/>
            <person name="Wang L."/>
        </authorList>
    </citation>
    <scope>NUCLEOTIDE SEQUENCE [LARGE SCALE GENOMIC DNA]</scope>
    <source>
        <strain evidence="2">cv. PW_Plant_1</strain>
    </source>
</reference>
<protein>
    <submittedName>
        <fullName evidence="1">Uncharacterized protein</fullName>
    </submittedName>
</protein>
<dbReference type="Proteomes" id="UP001162992">
    <property type="component" value="Chromosome 3"/>
</dbReference>
<comment type="caution">
    <text evidence="1">The sequence shown here is derived from an EMBL/GenBank/DDBJ whole genome shotgun (WGS) entry which is preliminary data.</text>
</comment>
<keyword evidence="2" id="KW-1185">Reference proteome</keyword>
<sequence length="206" mass="23853">MQLHRLLSVFVKKHPCLCGVVILAVLIVIAWSVVLKPQRPVLSVERISIHTWNISEDKVGDTLITLLTSSLTLQLNSHNRALCWRLRYQDAHLNLFLHTNGFKYPLADAQIPEFSQPVHSHREMLVNLEVVGKPLYMDAQYTEREGRILKLSVEAIFHATPHARWFWLPFGYRQPFNCTFSTTSTRKHKLRSLQNWCGFSSQPLLQ</sequence>
<gene>
    <name evidence="1" type="ORF">O6H91_03G065600</name>
</gene>
<name>A0ACC2E7L0_DIPCM</name>